<dbReference type="Pfam" id="PF10171">
    <property type="entry name" value="Tim29"/>
    <property type="match status" value="1"/>
</dbReference>
<dbReference type="PANTHER" id="PTHR21435:SF1">
    <property type="entry name" value="MITOCHONDRIAL IMPORT INNER MEMBRANE TRANSLOCASE SUBUNIT TIM29"/>
    <property type="match status" value="1"/>
</dbReference>
<dbReference type="EMBL" id="GBBI01001630">
    <property type="protein sequence ID" value="JAC17082.1"/>
    <property type="molecule type" value="mRNA"/>
</dbReference>
<proteinExistence type="evidence at transcript level"/>
<dbReference type="GO" id="GO:0045039">
    <property type="term" value="P:protein insertion into mitochondrial inner membrane"/>
    <property type="evidence" value="ECO:0007669"/>
    <property type="project" value="TreeGrafter"/>
</dbReference>
<accession>A0A023F766</accession>
<dbReference type="GO" id="GO:0042721">
    <property type="term" value="C:TIM22 mitochondrial import inner membrane insertion complex"/>
    <property type="evidence" value="ECO:0007669"/>
    <property type="project" value="InterPro"/>
</dbReference>
<reference evidence="1" key="1">
    <citation type="journal article" date="2014" name="PLoS Negl. Trop. Dis.">
        <title>An updated insight into the Sialotranscriptome of Triatoma infestans: developmental stage and geographic variations.</title>
        <authorList>
            <person name="Schwarz A."/>
            <person name="Medrano-Mercado N."/>
            <person name="Schaub G.A."/>
            <person name="Struchiner C.J."/>
            <person name="Bargues M.D."/>
            <person name="Levy M.Z."/>
            <person name="Ribeiro J.M."/>
        </authorList>
    </citation>
    <scope>NUCLEOTIDE SEQUENCE</scope>
    <source>
        <strain evidence="1">Chile</strain>
        <tissue evidence="1">Salivary glands</tissue>
    </source>
</reference>
<dbReference type="InterPro" id="IPR019322">
    <property type="entry name" value="TIMM29"/>
</dbReference>
<dbReference type="PANTHER" id="PTHR21435">
    <property type="entry name" value="MITOCHONDRIAL IMPORT INNER MEMBRANE TRANSLOCASE SUBUNIT TIM29"/>
    <property type="match status" value="1"/>
</dbReference>
<sequence length="209" mass="25002">MSKFVNLSRQVRNRYGNQLYEVFGNYNKKLNSIEMPEKFKGTFIEKWVTYWKDVCRDYTDVVKDAVNEIQNSPWKGIAFFSAFTCGAYLLSTNPDEISFRNTMLSYSNEMLMIGPPIRNPYCLNHLKYLEQQYNEDTIRRFSFGLFSIMWVDNYSNCLGIYKAMCPYLKPEYFTFYERIVDVGCCNKWWLIEKKMRDMDVNPDEWIDKA</sequence>
<name>A0A023F766_TRIIF</name>
<organism evidence="1">
    <name type="scientific">Triatoma infestans</name>
    <name type="common">Assassin bug</name>
    <dbReference type="NCBI Taxonomy" id="30076"/>
    <lineage>
        <taxon>Eukaryota</taxon>
        <taxon>Metazoa</taxon>
        <taxon>Ecdysozoa</taxon>
        <taxon>Arthropoda</taxon>
        <taxon>Hexapoda</taxon>
        <taxon>Insecta</taxon>
        <taxon>Pterygota</taxon>
        <taxon>Neoptera</taxon>
        <taxon>Paraneoptera</taxon>
        <taxon>Hemiptera</taxon>
        <taxon>Heteroptera</taxon>
        <taxon>Panheteroptera</taxon>
        <taxon>Cimicomorpha</taxon>
        <taxon>Reduviidae</taxon>
        <taxon>Triatominae</taxon>
        <taxon>Triatoma</taxon>
    </lineage>
</organism>
<evidence type="ECO:0000313" key="1">
    <source>
        <dbReference type="EMBL" id="JAC17082.1"/>
    </source>
</evidence>
<evidence type="ECO:0008006" key="2">
    <source>
        <dbReference type="Google" id="ProtNLM"/>
    </source>
</evidence>
<protein>
    <recommendedName>
        <fullName evidence="2">Mitochondrial import inner membrane translocase subunit tim29</fullName>
    </recommendedName>
</protein>
<dbReference type="AlphaFoldDB" id="A0A023F766"/>